<dbReference type="RefSeq" id="NP_001077669.1">
    <property type="nucleotide sequence ID" value="NM_001084200.3"/>
</dbReference>
<dbReference type="OrthoDB" id="1105735at2759"/>
<dbReference type="ExpressionAtlas" id="A0A178W5U4">
    <property type="expression patterns" value="baseline and differential"/>
</dbReference>
<name>A0A178W5U4_ARATH</name>
<dbReference type="EMBL" id="LUHQ01000001">
    <property type="protein sequence ID" value="OAP12855.1"/>
    <property type="molecule type" value="Genomic_DNA"/>
</dbReference>
<feature type="signal peptide" evidence="1">
    <location>
        <begin position="1"/>
        <end position="25"/>
    </location>
</feature>
<organism evidence="3 5">
    <name type="scientific">Arabidopsis thaliana</name>
    <name type="common">Mouse-ear cress</name>
    <dbReference type="NCBI Taxonomy" id="3702"/>
    <lineage>
        <taxon>Eukaryota</taxon>
        <taxon>Viridiplantae</taxon>
        <taxon>Streptophyta</taxon>
        <taxon>Embryophyta</taxon>
        <taxon>Tracheophyta</taxon>
        <taxon>Spermatophyta</taxon>
        <taxon>Magnoliopsida</taxon>
        <taxon>eudicotyledons</taxon>
        <taxon>Gunneridae</taxon>
        <taxon>Pentapetalae</taxon>
        <taxon>rosids</taxon>
        <taxon>malvids</taxon>
        <taxon>Brassicales</taxon>
        <taxon>Brassicaceae</taxon>
        <taxon>Camelineae</taxon>
        <taxon>Arabidopsis</taxon>
    </lineage>
</organism>
<evidence type="ECO:0000313" key="5">
    <source>
        <dbReference type="Proteomes" id="UP000078284"/>
    </source>
</evidence>
<proteinExistence type="predicted"/>
<sequence length="74" mass="8083">MNKVVVYVLALSILLFFGLPNTTLARVQYGSPVSRKEIGKGVWDQKVFNEIKIAVGGSDSVRAHSKDHKSNPNG</sequence>
<reference evidence="5" key="1">
    <citation type="journal article" date="2016" name="Proc. Natl. Acad. Sci. U.S.A.">
        <title>Chromosome-level assembly of Arabidopsis thaliana Ler reveals the extent of translocation and inversion polymorphisms.</title>
        <authorList>
            <person name="Zapata L."/>
            <person name="Ding J."/>
            <person name="Willing E.M."/>
            <person name="Hartwig B."/>
            <person name="Bezdan D."/>
            <person name="Jiao W.B."/>
            <person name="Patel V."/>
            <person name="Velikkakam James G."/>
            <person name="Koornneef M."/>
            <person name="Ossowski S."/>
            <person name="Schneeberger K."/>
        </authorList>
    </citation>
    <scope>NUCLEOTIDE SEQUENCE [LARGE SCALE GENOMIC DNA]</scope>
    <source>
        <strain evidence="5">cv. Landsberg erecta</strain>
    </source>
</reference>
<evidence type="ECO:0000256" key="1">
    <source>
        <dbReference type="SAM" id="SignalP"/>
    </source>
</evidence>
<evidence type="ECO:0000313" key="6">
    <source>
        <dbReference type="Proteomes" id="UP000426265"/>
    </source>
</evidence>
<feature type="chain" id="PRO_5040569995" description="Transmembrane protein" evidence="1">
    <location>
        <begin position="26"/>
        <end position="74"/>
    </location>
</feature>
<protein>
    <recommendedName>
        <fullName evidence="8">Transmembrane protein</fullName>
    </recommendedName>
</protein>
<dbReference type="EMBL" id="CACRSJ010000104">
    <property type="protein sequence ID" value="VYS48121.1"/>
    <property type="molecule type" value="Genomic_DNA"/>
</dbReference>
<dbReference type="KEGG" id="ath:AT1G36622"/>
<dbReference type="Gramene" id="AT1G36622.1">
    <property type="protein sequence ID" value="AT1G36622.1"/>
    <property type="gene ID" value="AT1G36622"/>
</dbReference>
<dbReference type="AlphaFoldDB" id="A0A178W5U4"/>
<evidence type="ECO:0008006" key="8">
    <source>
        <dbReference type="Google" id="ProtNLM"/>
    </source>
</evidence>
<dbReference type="OMA" id="EIGKGVW"/>
<dbReference type="Proteomes" id="UP000434276">
    <property type="component" value="Unassembled WGS sequence"/>
</dbReference>
<gene>
    <name evidence="3" type="ordered locus">AXX17_At1g37300</name>
    <name evidence="4" type="ORF">AN1_LOCUS3605</name>
    <name evidence="2" type="ORF">C24_LOCUS3512</name>
</gene>
<evidence type="ECO:0000313" key="2">
    <source>
        <dbReference type="EMBL" id="CAA0269551.1"/>
    </source>
</evidence>
<dbReference type="Proteomes" id="UP000078284">
    <property type="component" value="Chromosome 1"/>
</dbReference>
<accession>A0A178W5U4</accession>
<evidence type="ECO:0000313" key="3">
    <source>
        <dbReference type="EMBL" id="OAP12855.1"/>
    </source>
</evidence>
<evidence type="ECO:0000313" key="7">
    <source>
        <dbReference type="Proteomes" id="UP000434276"/>
    </source>
</evidence>
<evidence type="ECO:0000313" key="4">
    <source>
        <dbReference type="EMBL" id="VYS48121.1"/>
    </source>
</evidence>
<reference evidence="4 6" key="3">
    <citation type="submission" date="2019-11" db="EMBL/GenBank/DDBJ databases">
        <authorList>
            <person name="Jiao W.-B."/>
            <person name="Schneeberger K."/>
        </authorList>
    </citation>
    <scope>NUCLEOTIDE SEQUENCE [LARGE SCALE GENOMIC DNA]</scope>
    <source>
        <strain evidence="6">cv. An-1</strain>
        <strain evidence="7">cv. C24</strain>
    </source>
</reference>
<dbReference type="Proteomes" id="UP000426265">
    <property type="component" value="Unassembled WGS sequence"/>
</dbReference>
<keyword evidence="1" id="KW-0732">Signal</keyword>
<reference evidence="3" key="2">
    <citation type="submission" date="2016-03" db="EMBL/GenBank/DDBJ databases">
        <title>Full-length assembly of Arabidopsis thaliana Ler reveals the complement of translocations and inversions.</title>
        <authorList>
            <person name="Zapata L."/>
            <person name="Schneeberger K."/>
            <person name="Ossowski S."/>
        </authorList>
    </citation>
    <scope>NUCLEOTIDE SEQUENCE [LARGE SCALE GENOMIC DNA]</scope>
    <source>
        <tissue evidence="3">Leaf</tissue>
    </source>
</reference>
<dbReference type="EMBL" id="CACSHJ010000087">
    <property type="protein sequence ID" value="CAA0269551.1"/>
    <property type="molecule type" value="Genomic_DNA"/>
</dbReference>